<evidence type="ECO:0000313" key="5">
    <source>
        <dbReference type="Proteomes" id="UP001596505"/>
    </source>
</evidence>
<dbReference type="InterPro" id="IPR016181">
    <property type="entry name" value="Acyl_CoA_acyltransferase"/>
</dbReference>
<protein>
    <submittedName>
        <fullName evidence="4">GNAT family N-acetyltransferase</fullName>
        <ecNumber evidence="4">2.3.1.-</ecNumber>
    </submittedName>
</protein>
<gene>
    <name evidence="4" type="ORF">ACFQRG_09075</name>
</gene>
<dbReference type="EC" id="2.3.1.-" evidence="4"/>
<evidence type="ECO:0000259" key="3">
    <source>
        <dbReference type="PROSITE" id="PS51186"/>
    </source>
</evidence>
<dbReference type="Pfam" id="PF00583">
    <property type="entry name" value="Acetyltransf_1"/>
    <property type="match status" value="1"/>
</dbReference>
<dbReference type="RefSeq" id="WP_380965565.1">
    <property type="nucleotide sequence ID" value="NZ_JBHTCO010000010.1"/>
</dbReference>
<keyword evidence="5" id="KW-1185">Reference proteome</keyword>
<reference evidence="5" key="1">
    <citation type="journal article" date="2019" name="Int. J. Syst. Evol. Microbiol.">
        <title>The Global Catalogue of Microorganisms (GCM) 10K type strain sequencing project: providing services to taxonomists for standard genome sequencing and annotation.</title>
        <authorList>
            <consortium name="The Broad Institute Genomics Platform"/>
            <consortium name="The Broad Institute Genome Sequencing Center for Infectious Disease"/>
            <person name="Wu L."/>
            <person name="Ma J."/>
        </authorList>
    </citation>
    <scope>NUCLEOTIDE SEQUENCE [LARGE SCALE GENOMIC DNA]</scope>
    <source>
        <strain evidence="5">CGMCC 1.16305</strain>
    </source>
</reference>
<name>A0ABW2PWS1_9BACL</name>
<dbReference type="GO" id="GO:0016746">
    <property type="term" value="F:acyltransferase activity"/>
    <property type="evidence" value="ECO:0007669"/>
    <property type="project" value="UniProtKB-KW"/>
</dbReference>
<feature type="domain" description="N-acetyltransferase" evidence="3">
    <location>
        <begin position="4"/>
        <end position="153"/>
    </location>
</feature>
<dbReference type="PANTHER" id="PTHR43877">
    <property type="entry name" value="AMINOALKYLPHOSPHONATE N-ACETYLTRANSFERASE-RELATED-RELATED"/>
    <property type="match status" value="1"/>
</dbReference>
<dbReference type="InterPro" id="IPR000182">
    <property type="entry name" value="GNAT_dom"/>
</dbReference>
<organism evidence="4 5">
    <name type="scientific">Scopulibacillus cellulosilyticus</name>
    <dbReference type="NCBI Taxonomy" id="2665665"/>
    <lineage>
        <taxon>Bacteria</taxon>
        <taxon>Bacillati</taxon>
        <taxon>Bacillota</taxon>
        <taxon>Bacilli</taxon>
        <taxon>Bacillales</taxon>
        <taxon>Sporolactobacillaceae</taxon>
        <taxon>Scopulibacillus</taxon>
    </lineage>
</organism>
<accession>A0ABW2PWS1</accession>
<keyword evidence="2 4" id="KW-0012">Acyltransferase</keyword>
<comment type="caution">
    <text evidence="4">The sequence shown here is derived from an EMBL/GenBank/DDBJ whole genome shotgun (WGS) entry which is preliminary data.</text>
</comment>
<sequence length="153" mass="17370">MNVLKVYQIKEDAADAIKQQMAELFMQQISVTTNDESLRKISQAIELTIQSNGTSRIIIAEENGIVLGLALVNIGVDLRTGGHYLWLNELYVHNEYRNKGIGRKLLLFIIHMAESENIKSIELETGVNNSVTKHMYNSLGFYEIVSKRYGFSF</sequence>
<dbReference type="Gene3D" id="3.40.630.30">
    <property type="match status" value="1"/>
</dbReference>
<dbReference type="SUPFAM" id="SSF55729">
    <property type="entry name" value="Acyl-CoA N-acyltransferases (Nat)"/>
    <property type="match status" value="1"/>
</dbReference>
<evidence type="ECO:0000256" key="1">
    <source>
        <dbReference type="ARBA" id="ARBA00022679"/>
    </source>
</evidence>
<dbReference type="EMBL" id="JBHTCO010000010">
    <property type="protein sequence ID" value="MFC7393115.1"/>
    <property type="molecule type" value="Genomic_DNA"/>
</dbReference>
<dbReference type="CDD" id="cd04301">
    <property type="entry name" value="NAT_SF"/>
    <property type="match status" value="1"/>
</dbReference>
<dbReference type="PROSITE" id="PS51186">
    <property type="entry name" value="GNAT"/>
    <property type="match status" value="1"/>
</dbReference>
<dbReference type="Proteomes" id="UP001596505">
    <property type="component" value="Unassembled WGS sequence"/>
</dbReference>
<proteinExistence type="predicted"/>
<keyword evidence="1 4" id="KW-0808">Transferase</keyword>
<dbReference type="InterPro" id="IPR050832">
    <property type="entry name" value="Bact_Acetyltransf"/>
</dbReference>
<evidence type="ECO:0000313" key="4">
    <source>
        <dbReference type="EMBL" id="MFC7393115.1"/>
    </source>
</evidence>
<evidence type="ECO:0000256" key="2">
    <source>
        <dbReference type="ARBA" id="ARBA00023315"/>
    </source>
</evidence>